<protein>
    <submittedName>
        <fullName evidence="2">Uncharacterized protein</fullName>
    </submittedName>
</protein>
<reference evidence="2" key="2">
    <citation type="submission" date="2018-10" db="UniProtKB">
        <authorList>
            <consortium name="EnsemblPlants"/>
        </authorList>
    </citation>
    <scope>IDENTIFICATION</scope>
</reference>
<feature type="chain" id="PRO_5043170830" evidence="1">
    <location>
        <begin position="30"/>
        <end position="116"/>
    </location>
</feature>
<dbReference type="Gramene" id="TraesRN1D0100902700.1">
    <property type="protein sequence ID" value="TraesRN1D0100902700.1"/>
    <property type="gene ID" value="TraesRN1D0100902700"/>
</dbReference>
<dbReference type="OrthoDB" id="588897at2759"/>
<reference evidence="2" key="1">
    <citation type="submission" date="2018-08" db="EMBL/GenBank/DDBJ databases">
        <authorList>
            <person name="Rossello M."/>
        </authorList>
    </citation>
    <scope>NUCLEOTIDE SEQUENCE [LARGE SCALE GENOMIC DNA]</scope>
    <source>
        <strain evidence="2">cv. Chinese Spring</strain>
    </source>
</reference>
<keyword evidence="3" id="KW-1185">Reference proteome</keyword>
<dbReference type="Gramene" id="TraesLAC1D03G00552530.1">
    <property type="protein sequence ID" value="TraesLAC1D03G00552530.1"/>
    <property type="gene ID" value="TraesLAC1D03G00552530"/>
</dbReference>
<feature type="signal peptide" evidence="1">
    <location>
        <begin position="1"/>
        <end position="29"/>
    </location>
</feature>
<dbReference type="Gramene" id="TraesCS1D02G365000.1">
    <property type="protein sequence ID" value="TraesCS1D02G365000.1"/>
    <property type="gene ID" value="TraesCS1D02G365000"/>
</dbReference>
<dbReference type="Gramene" id="TraesCAD_scaffold_103857_01G000300.1">
    <property type="protein sequence ID" value="TraesCAD_scaffold_103857_01G000300.1"/>
    <property type="gene ID" value="TraesCAD_scaffold_103857_01G000300"/>
</dbReference>
<dbReference type="Gramene" id="TraesJAG1D03G00548130.1">
    <property type="protein sequence ID" value="TraesJAG1D03G00548130.1"/>
    <property type="gene ID" value="TraesJAG1D03G00548130"/>
</dbReference>
<accession>A0A3B6A1D0</accession>
<dbReference type="PROSITE" id="PS51257">
    <property type="entry name" value="PROKAR_LIPOPROTEIN"/>
    <property type="match status" value="1"/>
</dbReference>
<dbReference type="Gramene" id="TraesCLE_scaffold_056540_01G000200.1">
    <property type="protein sequence ID" value="TraesCLE_scaffold_056540_01G000200.1"/>
    <property type="gene ID" value="TraesCLE_scaffold_056540_01G000200"/>
</dbReference>
<dbReference type="Gramene" id="TraesROB_scaffold_106622_01G000200.1">
    <property type="protein sequence ID" value="TraesROB_scaffold_106622_01G000200.1"/>
    <property type="gene ID" value="TraesROB_scaffold_106622_01G000200"/>
</dbReference>
<evidence type="ECO:0000313" key="3">
    <source>
        <dbReference type="Proteomes" id="UP000019116"/>
    </source>
</evidence>
<dbReference type="Gramene" id="TraesWEE_scaffold_105355_01G000300.1">
    <property type="protein sequence ID" value="TraesWEE_scaffold_105355_01G000300.1"/>
    <property type="gene ID" value="TraesWEE_scaffold_105355_01G000300"/>
</dbReference>
<dbReference type="AlphaFoldDB" id="A0A3B6A1D0"/>
<evidence type="ECO:0000256" key="1">
    <source>
        <dbReference type="SAM" id="SignalP"/>
    </source>
</evidence>
<dbReference type="Gramene" id="TraesARI1D03G00555140.1">
    <property type="protein sequence ID" value="TraesARI1D03G00555140.1"/>
    <property type="gene ID" value="TraesARI1D03G00555140"/>
</dbReference>
<dbReference type="Gramene" id="TraesCS1D03G0853600.1">
    <property type="protein sequence ID" value="TraesCS1D03G0853600.1.CDS"/>
    <property type="gene ID" value="TraesCS1D03G0853600"/>
</dbReference>
<dbReference type="Gramene" id="TraesPARA_EIv1.0_0310780.1">
    <property type="protein sequence ID" value="TraesPARA_EIv1.0_0310780.1.CDS"/>
    <property type="gene ID" value="TraesPARA_EIv1.0_0310780"/>
</dbReference>
<dbReference type="Proteomes" id="UP000019116">
    <property type="component" value="Chromosome 1D"/>
</dbReference>
<dbReference type="EnsemblPlants" id="TraesCS1D02G365000.1">
    <property type="protein sequence ID" value="TraesCS1D02G365000.1"/>
    <property type="gene ID" value="TraesCS1D02G365000"/>
</dbReference>
<dbReference type="Gramene" id="TraesMAC1D03G00548220.1">
    <property type="protein sequence ID" value="TraesMAC1D03G00548220.1"/>
    <property type="gene ID" value="TraesMAC1D03G00548220"/>
</dbReference>
<keyword evidence="1" id="KW-0732">Signal</keyword>
<sequence>MRAYVNVTMTVVLLIGCLAAIGQLGRVEAGRSYREGQQADGEASKLTVKICVRRDCETKGEPIYTSCFCCMSLPNIPCSFTRDECKAECPYTGPPALPASAVGNGTTYAYEQMDGN</sequence>
<dbReference type="Gramene" id="TraesJUL1D03G00551740.1">
    <property type="protein sequence ID" value="TraesJUL1D03G00551740.1"/>
    <property type="gene ID" value="TraesJUL1D03G00551740"/>
</dbReference>
<name>A0A3B6A1D0_WHEAT</name>
<proteinExistence type="predicted"/>
<organism evidence="2">
    <name type="scientific">Triticum aestivum</name>
    <name type="common">Wheat</name>
    <dbReference type="NCBI Taxonomy" id="4565"/>
    <lineage>
        <taxon>Eukaryota</taxon>
        <taxon>Viridiplantae</taxon>
        <taxon>Streptophyta</taxon>
        <taxon>Embryophyta</taxon>
        <taxon>Tracheophyta</taxon>
        <taxon>Spermatophyta</taxon>
        <taxon>Magnoliopsida</taxon>
        <taxon>Liliopsida</taxon>
        <taxon>Poales</taxon>
        <taxon>Poaceae</taxon>
        <taxon>BOP clade</taxon>
        <taxon>Pooideae</taxon>
        <taxon>Triticodae</taxon>
        <taxon>Triticeae</taxon>
        <taxon>Triticinae</taxon>
        <taxon>Triticum</taxon>
    </lineage>
</organism>
<dbReference type="Gramene" id="TraesSYM1D03G00555830.1">
    <property type="protein sequence ID" value="TraesSYM1D03G00555830.1"/>
    <property type="gene ID" value="TraesSYM1D03G00555830"/>
</dbReference>
<dbReference type="Gramene" id="TraesLDM1D03G00551140.1">
    <property type="protein sequence ID" value="TraesLDM1D03G00551140.1"/>
    <property type="gene ID" value="TraesLDM1D03G00551140"/>
</dbReference>
<evidence type="ECO:0000313" key="2">
    <source>
        <dbReference type="EnsemblPlants" id="TraesCS1D02G365000.1"/>
    </source>
</evidence>
<dbReference type="Gramene" id="TraesNOR1D03G00556860.1">
    <property type="protein sequence ID" value="TraesNOR1D03G00556860.1"/>
    <property type="gene ID" value="TraesNOR1D03G00556860"/>
</dbReference>
<dbReference type="Gramene" id="TraesSTA1D03G00547370.1">
    <property type="protein sequence ID" value="TraesSTA1D03G00547370.1"/>
    <property type="gene ID" value="TraesSTA1D03G00547370"/>
</dbReference>